<dbReference type="RefSeq" id="WP_054433994.1">
    <property type="nucleotide sequence ID" value="NZ_CADIJR010000019.1"/>
</dbReference>
<name>A0A6J4ZY74_9BURK</name>
<gene>
    <name evidence="3" type="ORF">LMG26845_02470</name>
</gene>
<evidence type="ECO:0000256" key="1">
    <source>
        <dbReference type="SAM" id="SignalP"/>
    </source>
</evidence>
<organism evidence="3 4">
    <name type="scientific">Achromobacter insuavis</name>
    <dbReference type="NCBI Taxonomy" id="1287735"/>
    <lineage>
        <taxon>Bacteria</taxon>
        <taxon>Pseudomonadati</taxon>
        <taxon>Pseudomonadota</taxon>
        <taxon>Betaproteobacteria</taxon>
        <taxon>Burkholderiales</taxon>
        <taxon>Alcaligenaceae</taxon>
        <taxon>Achromobacter</taxon>
    </lineage>
</organism>
<dbReference type="PANTHER" id="PTHR37089">
    <property type="entry name" value="PROTEIN U-RELATED"/>
    <property type="match status" value="1"/>
</dbReference>
<sequence length="330" mass="33908">MKSILFALGVALGAGWSADAQATSCSLGAATTNTTNFGPVNPLLSTDTYADSNTVAVTCNFTALAFGARLCFSAGVGTTSPSTAARALGSGAYRMNYNLYTDSGHSQVWGNATTSAPTSVLLAGPVLSTGSASTSFAYYAKLPGSQTTVSTVGNANTLYSESYTNTIRVDISWGLLASLLVNCPIAAPSQTLYVPLTVQATVQKNCSINTTNMAFAPQGLLKQAVTATAQITVLCTNNNAFAVALNGGSVAGNVLARKMKHATAADTVSYQLYHDSNYATVWGDGVTGGTALNSTGTGANQQFTVYGRVPAQTTPRPGNYSDTILVTITF</sequence>
<evidence type="ECO:0000259" key="2">
    <source>
        <dbReference type="Pfam" id="PF05229"/>
    </source>
</evidence>
<dbReference type="InterPro" id="IPR053167">
    <property type="entry name" value="Spore_coat_component"/>
</dbReference>
<dbReference type="Proteomes" id="UP000507979">
    <property type="component" value="Unassembled WGS sequence"/>
</dbReference>
<keyword evidence="1" id="KW-0732">Signal</keyword>
<keyword evidence="4" id="KW-1185">Reference proteome</keyword>
<reference evidence="3 4" key="1">
    <citation type="submission" date="2020-04" db="EMBL/GenBank/DDBJ databases">
        <authorList>
            <person name="De Canck E."/>
        </authorList>
    </citation>
    <scope>NUCLEOTIDE SEQUENCE [LARGE SCALE GENOMIC DNA]</scope>
    <source>
        <strain evidence="3 4">LMG 26845</strain>
    </source>
</reference>
<dbReference type="InterPro" id="IPR007893">
    <property type="entry name" value="Spore_coat_U/FanG"/>
</dbReference>
<evidence type="ECO:0000313" key="4">
    <source>
        <dbReference type="Proteomes" id="UP000507979"/>
    </source>
</evidence>
<feature type="domain" description="Spore coat protein U/FanG" evidence="2">
    <location>
        <begin position="20"/>
        <end position="150"/>
    </location>
</feature>
<proteinExistence type="predicted"/>
<dbReference type="EMBL" id="CADIJR010000019">
    <property type="protein sequence ID" value="CAB3646249.1"/>
    <property type="molecule type" value="Genomic_DNA"/>
</dbReference>
<feature type="signal peptide" evidence="1">
    <location>
        <begin position="1"/>
        <end position="22"/>
    </location>
</feature>
<dbReference type="PANTHER" id="PTHR37089:SF3">
    <property type="entry name" value="EXPORTED PROTEIN"/>
    <property type="match status" value="1"/>
</dbReference>
<feature type="chain" id="PRO_5026774573" description="Spore coat protein U/FanG domain-containing protein" evidence="1">
    <location>
        <begin position="23"/>
        <end position="330"/>
    </location>
</feature>
<dbReference type="Pfam" id="PF05229">
    <property type="entry name" value="SCPU"/>
    <property type="match status" value="2"/>
</dbReference>
<dbReference type="GeneID" id="92898331"/>
<evidence type="ECO:0000313" key="3">
    <source>
        <dbReference type="EMBL" id="CAB3646249.1"/>
    </source>
</evidence>
<protein>
    <recommendedName>
        <fullName evidence="2">Spore coat protein U/FanG domain-containing protein</fullName>
    </recommendedName>
</protein>
<accession>A0A6J4ZY74</accession>
<dbReference type="AlphaFoldDB" id="A0A6J4ZY74"/>
<feature type="domain" description="Spore coat protein U/FanG" evidence="2">
    <location>
        <begin position="196"/>
        <end position="327"/>
    </location>
</feature>
<dbReference type="SMART" id="SM00972">
    <property type="entry name" value="SCPU"/>
    <property type="match status" value="2"/>
</dbReference>